<proteinExistence type="predicted"/>
<sequence>MPSSSFLPQETLPSPYQCHHNVRPHSGLDEDDLGLYGESDEVDEIDGVRVVLGLSLQLMERRRWMILLVFICLFSFSCGRDYGTEKMDDIVGVYLLQVSQEKERKEKEKKEKEKKKEIEIGFKREYL</sequence>
<reference evidence="1" key="2">
    <citation type="submission" date="2023-06" db="EMBL/GenBank/DDBJ databases">
        <authorList>
            <person name="Swenson N.G."/>
            <person name="Wegrzyn J.L."/>
            <person name="Mcevoy S.L."/>
        </authorList>
    </citation>
    <scope>NUCLEOTIDE SEQUENCE</scope>
    <source>
        <strain evidence="1">NS2018</strain>
        <tissue evidence="1">Leaf</tissue>
    </source>
</reference>
<dbReference type="Proteomes" id="UP001168877">
    <property type="component" value="Unassembled WGS sequence"/>
</dbReference>
<evidence type="ECO:0000313" key="2">
    <source>
        <dbReference type="Proteomes" id="UP001168877"/>
    </source>
</evidence>
<dbReference type="AlphaFoldDB" id="A0AA39RW49"/>
<evidence type="ECO:0000313" key="1">
    <source>
        <dbReference type="EMBL" id="KAK0581616.1"/>
    </source>
</evidence>
<protein>
    <submittedName>
        <fullName evidence="1">Uncharacterized protein</fullName>
    </submittedName>
</protein>
<organism evidence="1 2">
    <name type="scientific">Acer saccharum</name>
    <name type="common">Sugar maple</name>
    <dbReference type="NCBI Taxonomy" id="4024"/>
    <lineage>
        <taxon>Eukaryota</taxon>
        <taxon>Viridiplantae</taxon>
        <taxon>Streptophyta</taxon>
        <taxon>Embryophyta</taxon>
        <taxon>Tracheophyta</taxon>
        <taxon>Spermatophyta</taxon>
        <taxon>Magnoliopsida</taxon>
        <taxon>eudicotyledons</taxon>
        <taxon>Gunneridae</taxon>
        <taxon>Pentapetalae</taxon>
        <taxon>rosids</taxon>
        <taxon>malvids</taxon>
        <taxon>Sapindales</taxon>
        <taxon>Sapindaceae</taxon>
        <taxon>Hippocastanoideae</taxon>
        <taxon>Acereae</taxon>
        <taxon>Acer</taxon>
    </lineage>
</organism>
<accession>A0AA39RW49</accession>
<gene>
    <name evidence="1" type="ORF">LWI29_015943</name>
</gene>
<keyword evidence="2" id="KW-1185">Reference proteome</keyword>
<name>A0AA39RW49_ACESA</name>
<reference evidence="1" key="1">
    <citation type="journal article" date="2022" name="Plant J.">
        <title>Strategies of tolerance reflected in two North American maple genomes.</title>
        <authorList>
            <person name="McEvoy S.L."/>
            <person name="Sezen U.U."/>
            <person name="Trouern-Trend A."/>
            <person name="McMahon S.M."/>
            <person name="Schaberg P.G."/>
            <person name="Yang J."/>
            <person name="Wegrzyn J.L."/>
            <person name="Swenson N.G."/>
        </authorList>
    </citation>
    <scope>NUCLEOTIDE SEQUENCE</scope>
    <source>
        <strain evidence="1">NS2018</strain>
    </source>
</reference>
<comment type="caution">
    <text evidence="1">The sequence shown here is derived from an EMBL/GenBank/DDBJ whole genome shotgun (WGS) entry which is preliminary data.</text>
</comment>
<dbReference type="EMBL" id="JAUESC010000384">
    <property type="protein sequence ID" value="KAK0581616.1"/>
    <property type="molecule type" value="Genomic_DNA"/>
</dbReference>